<evidence type="ECO:0000313" key="2">
    <source>
        <dbReference type="Proteomes" id="UP001286456"/>
    </source>
</evidence>
<reference evidence="1" key="1">
    <citation type="journal article" date="2023" name="Mol. Phylogenet. Evol.">
        <title>Genome-scale phylogeny and comparative genomics of the fungal order Sordariales.</title>
        <authorList>
            <person name="Hensen N."/>
            <person name="Bonometti L."/>
            <person name="Westerberg I."/>
            <person name="Brannstrom I.O."/>
            <person name="Guillou S."/>
            <person name="Cros-Aarteil S."/>
            <person name="Calhoun S."/>
            <person name="Haridas S."/>
            <person name="Kuo A."/>
            <person name="Mondo S."/>
            <person name="Pangilinan J."/>
            <person name="Riley R."/>
            <person name="LaButti K."/>
            <person name="Andreopoulos B."/>
            <person name="Lipzen A."/>
            <person name="Chen C."/>
            <person name="Yan M."/>
            <person name="Daum C."/>
            <person name="Ng V."/>
            <person name="Clum A."/>
            <person name="Steindorff A."/>
            <person name="Ohm R.A."/>
            <person name="Martin F."/>
            <person name="Silar P."/>
            <person name="Natvig D.O."/>
            <person name="Lalanne C."/>
            <person name="Gautier V."/>
            <person name="Ament-Velasquez S.L."/>
            <person name="Kruys A."/>
            <person name="Hutchinson M.I."/>
            <person name="Powell A.J."/>
            <person name="Barry K."/>
            <person name="Miller A.N."/>
            <person name="Grigoriev I.V."/>
            <person name="Debuchy R."/>
            <person name="Gladieux P."/>
            <person name="Hiltunen Thoren M."/>
            <person name="Johannesson H."/>
        </authorList>
    </citation>
    <scope>NUCLEOTIDE SEQUENCE</scope>
    <source>
        <strain evidence="1">SMH4131-1</strain>
    </source>
</reference>
<keyword evidence="2" id="KW-1185">Reference proteome</keyword>
<dbReference type="Proteomes" id="UP001286456">
    <property type="component" value="Unassembled WGS sequence"/>
</dbReference>
<comment type="caution">
    <text evidence="1">The sequence shown here is derived from an EMBL/GenBank/DDBJ whole genome shotgun (WGS) entry which is preliminary data.</text>
</comment>
<evidence type="ECO:0000313" key="1">
    <source>
        <dbReference type="EMBL" id="KAK3327510.1"/>
    </source>
</evidence>
<protein>
    <submittedName>
        <fullName evidence="1">Uncharacterized protein</fullName>
    </submittedName>
</protein>
<gene>
    <name evidence="1" type="ORF">B0T19DRAFT_164786</name>
</gene>
<reference evidence="1" key="2">
    <citation type="submission" date="2023-06" db="EMBL/GenBank/DDBJ databases">
        <authorList>
            <consortium name="Lawrence Berkeley National Laboratory"/>
            <person name="Haridas S."/>
            <person name="Hensen N."/>
            <person name="Bonometti L."/>
            <person name="Westerberg I."/>
            <person name="Brannstrom I.O."/>
            <person name="Guillou S."/>
            <person name="Cros-Aarteil S."/>
            <person name="Calhoun S."/>
            <person name="Kuo A."/>
            <person name="Mondo S."/>
            <person name="Pangilinan J."/>
            <person name="Riley R."/>
            <person name="Labutti K."/>
            <person name="Andreopoulos B."/>
            <person name="Lipzen A."/>
            <person name="Chen C."/>
            <person name="Yanf M."/>
            <person name="Daum C."/>
            <person name="Ng V."/>
            <person name="Clum A."/>
            <person name="Steindorff A."/>
            <person name="Ohm R."/>
            <person name="Martin F."/>
            <person name="Silar P."/>
            <person name="Natvig D."/>
            <person name="Lalanne C."/>
            <person name="Gautier V."/>
            <person name="Ament-Velasquez S.L."/>
            <person name="Kruys A."/>
            <person name="Hutchinson M.I."/>
            <person name="Powell A.J."/>
            <person name="Barry K."/>
            <person name="Miller A.N."/>
            <person name="Grigoriev I.V."/>
            <person name="Debuchy R."/>
            <person name="Gladieux P."/>
            <person name="Thoren M.H."/>
            <person name="Johannesson H."/>
        </authorList>
    </citation>
    <scope>NUCLEOTIDE SEQUENCE</scope>
    <source>
        <strain evidence="1">SMH4131-1</strain>
    </source>
</reference>
<proteinExistence type="predicted"/>
<accession>A0AAE0IM80</accession>
<sequence>MTPPPICCLPTLLGSRRGIRQQQRKYRGICVELRTQPHGPGTNQQGRSLPSLLLLTVLAVARTPPHPDCSPVCVCVCVCFCVCVCAVRRAGVLHLASGPGSLPGSLLPAQAQRDPLTPTWHMQVTCVRSRTWLDGEQADLWHSFLMGRLYLLV</sequence>
<name>A0AAE0IM80_9PEZI</name>
<dbReference type="AlphaFoldDB" id="A0AAE0IM80"/>
<organism evidence="1 2">
    <name type="scientific">Cercophora scortea</name>
    <dbReference type="NCBI Taxonomy" id="314031"/>
    <lineage>
        <taxon>Eukaryota</taxon>
        <taxon>Fungi</taxon>
        <taxon>Dikarya</taxon>
        <taxon>Ascomycota</taxon>
        <taxon>Pezizomycotina</taxon>
        <taxon>Sordariomycetes</taxon>
        <taxon>Sordariomycetidae</taxon>
        <taxon>Sordariales</taxon>
        <taxon>Lasiosphaeriaceae</taxon>
        <taxon>Cercophora</taxon>
    </lineage>
</organism>
<dbReference type="EMBL" id="JAUEPO010000003">
    <property type="protein sequence ID" value="KAK3327510.1"/>
    <property type="molecule type" value="Genomic_DNA"/>
</dbReference>